<evidence type="ECO:0000313" key="3">
    <source>
        <dbReference type="Proteomes" id="UP000823674"/>
    </source>
</evidence>
<comment type="caution">
    <text evidence="2">The sequence shown here is derived from an EMBL/GenBank/DDBJ whole genome shotgun (WGS) entry which is preliminary data.</text>
</comment>
<feature type="region of interest" description="Disordered" evidence="1">
    <location>
        <begin position="70"/>
        <end position="89"/>
    </location>
</feature>
<reference evidence="2 3" key="1">
    <citation type="submission" date="2021-03" db="EMBL/GenBank/DDBJ databases">
        <authorList>
            <person name="King G.J."/>
            <person name="Bancroft I."/>
            <person name="Baten A."/>
            <person name="Bloomfield J."/>
            <person name="Borpatragohain P."/>
            <person name="He Z."/>
            <person name="Irish N."/>
            <person name="Irwin J."/>
            <person name="Liu K."/>
            <person name="Mauleon R.P."/>
            <person name="Moore J."/>
            <person name="Morris R."/>
            <person name="Ostergaard L."/>
            <person name="Wang B."/>
            <person name="Wells R."/>
        </authorList>
    </citation>
    <scope>NUCLEOTIDE SEQUENCE [LARGE SCALE GENOMIC DNA]</scope>
    <source>
        <strain evidence="2">R-o-18</strain>
        <tissue evidence="2">Leaf</tissue>
    </source>
</reference>
<evidence type="ECO:0000313" key="2">
    <source>
        <dbReference type="EMBL" id="KAG5386666.1"/>
    </source>
</evidence>
<accession>A0ABQ7LLP7</accession>
<proteinExistence type="predicted"/>
<sequence>MNNRNKLLFENKEYSVEETVLKILQDSRAWKGTIEANKKQQVPTRGVFTRMLHGTQPLATVEWDGTSKTRWLHQQAHSPQHAAQSPLPL</sequence>
<evidence type="ECO:0000256" key="1">
    <source>
        <dbReference type="SAM" id="MobiDB-lite"/>
    </source>
</evidence>
<keyword evidence="3" id="KW-1185">Reference proteome</keyword>
<dbReference type="Proteomes" id="UP000823674">
    <property type="component" value="Chromosome A09"/>
</dbReference>
<feature type="compositionally biased region" description="Low complexity" evidence="1">
    <location>
        <begin position="73"/>
        <end position="89"/>
    </location>
</feature>
<protein>
    <submittedName>
        <fullName evidence="2">Uncharacterized protein</fullName>
    </submittedName>
</protein>
<name>A0ABQ7LLP7_BRACM</name>
<organism evidence="2 3">
    <name type="scientific">Brassica rapa subsp. trilocularis</name>
    <dbReference type="NCBI Taxonomy" id="1813537"/>
    <lineage>
        <taxon>Eukaryota</taxon>
        <taxon>Viridiplantae</taxon>
        <taxon>Streptophyta</taxon>
        <taxon>Embryophyta</taxon>
        <taxon>Tracheophyta</taxon>
        <taxon>Spermatophyta</taxon>
        <taxon>Magnoliopsida</taxon>
        <taxon>eudicotyledons</taxon>
        <taxon>Gunneridae</taxon>
        <taxon>Pentapetalae</taxon>
        <taxon>rosids</taxon>
        <taxon>malvids</taxon>
        <taxon>Brassicales</taxon>
        <taxon>Brassicaceae</taxon>
        <taxon>Brassiceae</taxon>
        <taxon>Brassica</taxon>
    </lineage>
</organism>
<dbReference type="EMBL" id="JADBGQ010000008">
    <property type="protein sequence ID" value="KAG5386666.1"/>
    <property type="molecule type" value="Genomic_DNA"/>
</dbReference>
<gene>
    <name evidence="2" type="primary">A09p068990.1_BraROA</name>
    <name evidence="2" type="ORF">IGI04_038136</name>
</gene>